<dbReference type="InterPro" id="IPR001992">
    <property type="entry name" value="T2SS_GspF/T4SS_PilC_CS"/>
</dbReference>
<evidence type="ECO:0000313" key="11">
    <source>
        <dbReference type="EMBL" id="MBS4191472.1"/>
    </source>
</evidence>
<dbReference type="EMBL" id="JAGYPM010000003">
    <property type="protein sequence ID" value="MBS4191472.1"/>
    <property type="molecule type" value="Genomic_DNA"/>
</dbReference>
<feature type="transmembrane region" description="Helical" evidence="9">
    <location>
        <begin position="219"/>
        <end position="238"/>
    </location>
</feature>
<comment type="caution">
    <text evidence="11">The sequence shown here is derived from an EMBL/GenBank/DDBJ whole genome shotgun (WGS) entry which is preliminary data.</text>
</comment>
<evidence type="ECO:0000259" key="10">
    <source>
        <dbReference type="Pfam" id="PF00482"/>
    </source>
</evidence>
<protein>
    <submittedName>
        <fullName evidence="11">Type II secretion system F family protein</fullName>
    </submittedName>
</protein>
<keyword evidence="5 8" id="KW-0812">Transmembrane</keyword>
<dbReference type="PROSITE" id="PS00874">
    <property type="entry name" value="T2SP_F"/>
    <property type="match status" value="1"/>
</dbReference>
<gene>
    <name evidence="11" type="ORF">KHA94_14880</name>
</gene>
<dbReference type="PANTHER" id="PTHR30012">
    <property type="entry name" value="GENERAL SECRETION PATHWAY PROTEIN"/>
    <property type="match status" value="1"/>
</dbReference>
<feature type="domain" description="Type II secretion system protein GspF" evidence="10">
    <location>
        <begin position="271"/>
        <end position="392"/>
    </location>
</feature>
<feature type="transmembrane region" description="Helical" evidence="9">
    <location>
        <begin position="166"/>
        <end position="189"/>
    </location>
</feature>
<evidence type="ECO:0000256" key="8">
    <source>
        <dbReference type="RuleBase" id="RU003923"/>
    </source>
</evidence>
<evidence type="ECO:0000256" key="9">
    <source>
        <dbReference type="SAM" id="Phobius"/>
    </source>
</evidence>
<reference evidence="11 12" key="1">
    <citation type="submission" date="2021-05" db="EMBL/GenBank/DDBJ databases">
        <title>Novel Bacillus species.</title>
        <authorList>
            <person name="Liu G."/>
        </authorList>
    </citation>
    <scope>NUCLEOTIDE SEQUENCE [LARGE SCALE GENOMIC DNA]</scope>
    <source>
        <strain evidence="11 12">FJAT-49705</strain>
    </source>
</reference>
<evidence type="ECO:0000256" key="1">
    <source>
        <dbReference type="ARBA" id="ARBA00004651"/>
    </source>
</evidence>
<evidence type="ECO:0000256" key="4">
    <source>
        <dbReference type="ARBA" id="ARBA00022475"/>
    </source>
</evidence>
<dbReference type="Gene3D" id="1.20.81.30">
    <property type="entry name" value="Type II secretion system (T2SS), domain F"/>
    <property type="match status" value="2"/>
</dbReference>
<dbReference type="PANTHER" id="PTHR30012:SF0">
    <property type="entry name" value="TYPE II SECRETION SYSTEM PROTEIN F-RELATED"/>
    <property type="match status" value="1"/>
</dbReference>
<dbReference type="PRINTS" id="PR00812">
    <property type="entry name" value="BCTERIALGSPF"/>
</dbReference>
<dbReference type="InterPro" id="IPR003004">
    <property type="entry name" value="GspF/PilC"/>
</dbReference>
<keyword evidence="7 9" id="KW-0472">Membrane</keyword>
<name>A0ABS5NUF9_9BACI</name>
<dbReference type="RefSeq" id="WP_213102904.1">
    <property type="nucleotide sequence ID" value="NZ_JAGYPM010000003.1"/>
</dbReference>
<sequence length="401" mass="45063">MARFKYSGRDRKGKKEGVIQANSKREAMLKLKEEDIRVLEIAQIPESFLTKDISIGNPVKLQYFVIFLRQFSTLLKAGVTVVDSTRILAAQTESKPLRKVLLDIEQDLREGIPLSDSAAKNNKIFTPIFINMVRAGEAGGNMDETLERLADHFEKQHNTKQKIISALAYPVVVGIIAIAVVIFLLVSVVPTFVAMFEDFGGELPAITRFVLSSSEFMQVYWWLILLLILAFGITIAILRKNQHTKYYLDLLILRIPVFGKMLQKAVLARMTRTMSSLFTSSVPILQAMSIVEKVVENEVMARVIRQSRNSLEKGQSLTEPMKKHWAFPPLLTQMIAIGEETGVLDAMLGKVADFYEKEVENSTDRIKSLIEPLMIVLLAGIVGTIVISIMVPMFEIFNQIG</sequence>
<comment type="similarity">
    <text evidence="2 8">Belongs to the GSP F family.</text>
</comment>
<evidence type="ECO:0000256" key="3">
    <source>
        <dbReference type="ARBA" id="ARBA00022448"/>
    </source>
</evidence>
<dbReference type="InterPro" id="IPR042094">
    <property type="entry name" value="T2SS_GspF_sf"/>
</dbReference>
<dbReference type="Pfam" id="PF00482">
    <property type="entry name" value="T2SSF"/>
    <property type="match status" value="2"/>
</dbReference>
<evidence type="ECO:0000256" key="5">
    <source>
        <dbReference type="ARBA" id="ARBA00022692"/>
    </source>
</evidence>
<dbReference type="InterPro" id="IPR018076">
    <property type="entry name" value="T2SS_GspF_dom"/>
</dbReference>
<evidence type="ECO:0000256" key="2">
    <source>
        <dbReference type="ARBA" id="ARBA00005745"/>
    </source>
</evidence>
<evidence type="ECO:0000256" key="6">
    <source>
        <dbReference type="ARBA" id="ARBA00022989"/>
    </source>
</evidence>
<dbReference type="Proteomes" id="UP000681027">
    <property type="component" value="Unassembled WGS sequence"/>
</dbReference>
<comment type="subcellular location">
    <subcellularLocation>
        <location evidence="1 8">Cell membrane</location>
        <topology evidence="1 8">Multi-pass membrane protein</topology>
    </subcellularLocation>
</comment>
<evidence type="ECO:0000256" key="7">
    <source>
        <dbReference type="ARBA" id="ARBA00023136"/>
    </source>
</evidence>
<keyword evidence="3 8" id="KW-0813">Transport</keyword>
<evidence type="ECO:0000313" key="12">
    <source>
        <dbReference type="Proteomes" id="UP000681027"/>
    </source>
</evidence>
<feature type="transmembrane region" description="Helical" evidence="9">
    <location>
        <begin position="373"/>
        <end position="394"/>
    </location>
</feature>
<keyword evidence="12" id="KW-1185">Reference proteome</keyword>
<keyword evidence="4" id="KW-1003">Cell membrane</keyword>
<proteinExistence type="inferred from homology"/>
<keyword evidence="6 9" id="KW-1133">Transmembrane helix</keyword>
<feature type="domain" description="Type II secretion system protein GspF" evidence="10">
    <location>
        <begin position="67"/>
        <end position="190"/>
    </location>
</feature>
<accession>A0ABS5NUF9</accession>
<organism evidence="11 12">
    <name type="scientific">Cytobacillus citreus</name>
    <dbReference type="NCBI Taxonomy" id="2833586"/>
    <lineage>
        <taxon>Bacteria</taxon>
        <taxon>Bacillati</taxon>
        <taxon>Bacillota</taxon>
        <taxon>Bacilli</taxon>
        <taxon>Bacillales</taxon>
        <taxon>Bacillaceae</taxon>
        <taxon>Cytobacillus</taxon>
    </lineage>
</organism>